<evidence type="ECO:0000313" key="3">
    <source>
        <dbReference type="Proteomes" id="UP000533598"/>
    </source>
</evidence>
<organism evidence="2 3">
    <name type="scientific">Crossiella cryophila</name>
    <dbReference type="NCBI Taxonomy" id="43355"/>
    <lineage>
        <taxon>Bacteria</taxon>
        <taxon>Bacillati</taxon>
        <taxon>Actinomycetota</taxon>
        <taxon>Actinomycetes</taxon>
        <taxon>Pseudonocardiales</taxon>
        <taxon>Pseudonocardiaceae</taxon>
        <taxon>Crossiella</taxon>
    </lineage>
</organism>
<dbReference type="EMBL" id="JACHMH010000001">
    <property type="protein sequence ID" value="MBB4679401.1"/>
    <property type="molecule type" value="Genomic_DNA"/>
</dbReference>
<keyword evidence="1" id="KW-0732">Signal</keyword>
<name>A0A7W7FUK2_9PSEU</name>
<evidence type="ECO:0000256" key="1">
    <source>
        <dbReference type="SAM" id="SignalP"/>
    </source>
</evidence>
<comment type="caution">
    <text evidence="2">The sequence shown here is derived from an EMBL/GenBank/DDBJ whole genome shotgun (WGS) entry which is preliminary data.</text>
</comment>
<accession>A0A7W7FUK2</accession>
<dbReference type="RefSeq" id="WP_185005157.1">
    <property type="nucleotide sequence ID" value="NZ_BAAAUI010000001.1"/>
</dbReference>
<reference evidence="2 3" key="1">
    <citation type="submission" date="2020-08" db="EMBL/GenBank/DDBJ databases">
        <title>Sequencing the genomes of 1000 actinobacteria strains.</title>
        <authorList>
            <person name="Klenk H.-P."/>
        </authorList>
    </citation>
    <scope>NUCLEOTIDE SEQUENCE [LARGE SCALE GENOMIC DNA]</scope>
    <source>
        <strain evidence="2 3">DSM 44230</strain>
    </source>
</reference>
<feature type="signal peptide" evidence="1">
    <location>
        <begin position="1"/>
        <end position="20"/>
    </location>
</feature>
<feature type="chain" id="PRO_5030835676" evidence="1">
    <location>
        <begin position="21"/>
        <end position="148"/>
    </location>
</feature>
<protein>
    <submittedName>
        <fullName evidence="2">Uncharacterized protein</fullName>
    </submittedName>
</protein>
<dbReference type="AlphaFoldDB" id="A0A7W7FUK2"/>
<evidence type="ECO:0000313" key="2">
    <source>
        <dbReference type="EMBL" id="MBB4679401.1"/>
    </source>
</evidence>
<keyword evidence="3" id="KW-1185">Reference proteome</keyword>
<sequence length="148" mass="15541">MIGTMLAAALLAMPGVPVGASVQGTALIQVHNPDSVFEVTVDARGDAGTIRFEHRFQGESGWATGIVDCVRTGGPVGVVTGKVDRVHRIGWLKPGDRFSLSVYDHGRRDRIGMAWQQEAAHCLGPAPDRAITGGNLKVRAGSGTDAPD</sequence>
<dbReference type="Proteomes" id="UP000533598">
    <property type="component" value="Unassembled WGS sequence"/>
</dbReference>
<gene>
    <name evidence="2" type="ORF">HNR67_005519</name>
</gene>
<proteinExistence type="predicted"/>